<dbReference type="InterPro" id="IPR000225">
    <property type="entry name" value="Armadillo"/>
</dbReference>
<feature type="repeat" description="ARM" evidence="5">
    <location>
        <begin position="436"/>
        <end position="474"/>
    </location>
</feature>
<feature type="repeat" description="ARM" evidence="5">
    <location>
        <begin position="478"/>
        <end position="515"/>
    </location>
</feature>
<dbReference type="GO" id="GO:0007155">
    <property type="term" value="P:cell adhesion"/>
    <property type="evidence" value="ECO:0007669"/>
    <property type="project" value="InterPro"/>
</dbReference>
<dbReference type="GO" id="GO:0016055">
    <property type="term" value="P:Wnt signaling pathway"/>
    <property type="evidence" value="ECO:0007669"/>
    <property type="project" value="UniProtKB-KW"/>
</dbReference>
<comment type="subcellular location">
    <subcellularLocation>
        <location evidence="1">Cell membrane</location>
        <topology evidence="1">Peripheral membrane protein</topology>
        <orientation evidence="1">Cytoplasmic side</orientation>
    </subcellularLocation>
</comment>
<reference evidence="7" key="1">
    <citation type="submission" date="2021-01" db="UniProtKB">
        <authorList>
            <consortium name="EnsemblMetazoa"/>
        </authorList>
    </citation>
    <scope>IDENTIFICATION</scope>
</reference>
<organism evidence="7 8">
    <name type="scientific">Varroa destructor</name>
    <name type="common">Honeybee mite</name>
    <dbReference type="NCBI Taxonomy" id="109461"/>
    <lineage>
        <taxon>Eukaryota</taxon>
        <taxon>Metazoa</taxon>
        <taxon>Ecdysozoa</taxon>
        <taxon>Arthropoda</taxon>
        <taxon>Chelicerata</taxon>
        <taxon>Arachnida</taxon>
        <taxon>Acari</taxon>
        <taxon>Parasitiformes</taxon>
        <taxon>Mesostigmata</taxon>
        <taxon>Gamasina</taxon>
        <taxon>Dermanyssoidea</taxon>
        <taxon>Varroidae</taxon>
        <taxon>Varroa</taxon>
    </lineage>
</organism>
<feature type="region of interest" description="Disordered" evidence="6">
    <location>
        <begin position="744"/>
        <end position="786"/>
    </location>
</feature>
<evidence type="ECO:0000313" key="7">
    <source>
        <dbReference type="EnsemblMetazoa" id="XP_022663586"/>
    </source>
</evidence>
<dbReference type="GeneID" id="111251353"/>
<dbReference type="RefSeq" id="XP_022663585.1">
    <property type="nucleotide sequence ID" value="XM_022807850.1"/>
</dbReference>
<dbReference type="SUPFAM" id="SSF48371">
    <property type="entry name" value="ARM repeat"/>
    <property type="match status" value="1"/>
</dbReference>
<dbReference type="GO" id="GO:0045296">
    <property type="term" value="F:cadherin binding"/>
    <property type="evidence" value="ECO:0007669"/>
    <property type="project" value="InterPro"/>
</dbReference>
<dbReference type="EnsemblMetazoa" id="XM_022807851">
    <property type="protein sequence ID" value="XP_022663586"/>
    <property type="gene ID" value="LOC111251353"/>
</dbReference>
<dbReference type="InterPro" id="IPR013284">
    <property type="entry name" value="Beta-catenin"/>
</dbReference>
<keyword evidence="3" id="KW-0879">Wnt signaling pathway</keyword>
<dbReference type="InParanoid" id="A0A7M7KNJ7"/>
<evidence type="ECO:0000256" key="2">
    <source>
        <dbReference type="ARBA" id="ARBA00022289"/>
    </source>
</evidence>
<feature type="repeat" description="ARM" evidence="5">
    <location>
        <begin position="271"/>
        <end position="313"/>
    </location>
</feature>
<dbReference type="PRINTS" id="PR01869">
    <property type="entry name" value="BCATNINFAMLY"/>
</dbReference>
<dbReference type="FunCoup" id="A0A7M7KNJ7">
    <property type="interactions" value="1444"/>
</dbReference>
<dbReference type="OMA" id="QFESHEN"/>
<evidence type="ECO:0000256" key="3">
    <source>
        <dbReference type="ARBA" id="ARBA00022687"/>
    </source>
</evidence>
<dbReference type="RefSeq" id="XP_022663586.1">
    <property type="nucleotide sequence ID" value="XM_022807851.1"/>
</dbReference>
<name>A0A7M7KNJ7_VARDE</name>
<dbReference type="EnsemblMetazoa" id="XM_022807852">
    <property type="protein sequence ID" value="XP_022663587"/>
    <property type="gene ID" value="LOC111251353"/>
</dbReference>
<keyword evidence="4" id="KW-0130">Cell adhesion</keyword>
<accession>A0A7M7KNJ7</accession>
<dbReference type="RefSeq" id="XP_022663587.1">
    <property type="nucleotide sequence ID" value="XM_022807852.1"/>
</dbReference>
<feature type="compositionally biased region" description="Polar residues" evidence="6">
    <location>
        <begin position="755"/>
        <end position="786"/>
    </location>
</feature>
<proteinExistence type="predicted"/>
<dbReference type="PROSITE" id="PS50176">
    <property type="entry name" value="ARM_REPEAT"/>
    <property type="match status" value="6"/>
</dbReference>
<dbReference type="Proteomes" id="UP000594260">
    <property type="component" value="Unplaced"/>
</dbReference>
<dbReference type="EnsemblMetazoa" id="XM_022807849">
    <property type="protein sequence ID" value="XP_022663584"/>
    <property type="gene ID" value="LOC111251353"/>
</dbReference>
<dbReference type="PANTHER" id="PTHR45976">
    <property type="entry name" value="ARMADILLO SEGMENT POLARITY PROTEIN"/>
    <property type="match status" value="1"/>
</dbReference>
<evidence type="ECO:0000256" key="1">
    <source>
        <dbReference type="ARBA" id="ARBA00004413"/>
    </source>
</evidence>
<feature type="repeat" description="ARM" evidence="5">
    <location>
        <begin position="313"/>
        <end position="355"/>
    </location>
</feature>
<dbReference type="SMART" id="SM00185">
    <property type="entry name" value="ARM"/>
    <property type="match status" value="11"/>
</dbReference>
<dbReference type="RefSeq" id="XP_022663584.1">
    <property type="nucleotide sequence ID" value="XM_022807849.1"/>
</dbReference>
<feature type="repeat" description="ARM" evidence="5">
    <location>
        <begin position="229"/>
        <end position="272"/>
    </location>
</feature>
<dbReference type="OrthoDB" id="195736at2759"/>
<evidence type="ECO:0000256" key="5">
    <source>
        <dbReference type="PROSITE-ProRule" id="PRU00259"/>
    </source>
</evidence>
<dbReference type="GO" id="GO:0005886">
    <property type="term" value="C:plasma membrane"/>
    <property type="evidence" value="ECO:0007669"/>
    <property type="project" value="UniProtKB-SubCell"/>
</dbReference>
<evidence type="ECO:0000256" key="4">
    <source>
        <dbReference type="ARBA" id="ARBA00022889"/>
    </source>
</evidence>
<dbReference type="InterPro" id="IPR011989">
    <property type="entry name" value="ARM-like"/>
</dbReference>
<sequence>MASDKLHSSQGSILVESARHMEVPSQASSFFLEKSNEMPQSEVPRDQQTALWQQNSYLDHGNIGSGTDSGIQSAGPVSTVGTGADDEMFCDWDSQSSTGDFCNGYGVTSGTVEQTNNTVEERIASQNQQIVQGNRTPNFPAPFNSTLTSQFNPNESTVAQRLPESWRVSRNAVDNLKDYQGDADIAKSVPHLANLLNDEDHVVVSQAAAVVYQLSKQEGYRHAIQNSNQMMRSLINVMISSNDPDTMRFTTGTLQNLSQHRQGLSAIFTSGGIPALVRLLASPVETVLFYAITALHNLLLHQDGSKEVVQQAGGLQQLVCLLQRTNVKFLAVVTDCLQILAYGNQEAKLTILASGGPTALIRILERYNYDKLLLTTTRVLKVLSVCSSNKPAIIDANGVQALSKHLKHASQQIVLNCLWTIRNLSDALLRQDNVEELLQNLIELLGSPKKDVVTCAAGILSNLTCNNQRNKSLVYGMRGCQALVNAVMNANDRQEIIEPAVCALRHLTCRHPEAELAQKVVRGSYGLFIKLLHPPYTWAVVKAAIGFIRNLASYSDNHGDLQKNGTIERLISILRKAFEDMTASRVNGGSVPQWDGVTMADIVEAVSGTLLLFVKEPRNRPMLRSMRVTPVFVQLLYSDIESIQRVAASFLCEFASDREGAHQIDADGATGLLNELMICRHDVASRYASEILSRISHSKTYTYGKIPSVGGEKPTPCGAQDTRQSAEQDPMDIEIDFYTNPSQIYRGPPHPPTEEFQNPIRNQHQHTYTANSSNIRNYSTKNTWDN</sequence>
<dbReference type="InterPro" id="IPR016024">
    <property type="entry name" value="ARM-type_fold"/>
</dbReference>
<dbReference type="AlphaFoldDB" id="A0A7M7KNJ7"/>
<evidence type="ECO:0000313" key="8">
    <source>
        <dbReference type="Proteomes" id="UP000594260"/>
    </source>
</evidence>
<dbReference type="KEGG" id="vde:111251353"/>
<dbReference type="Gene3D" id="1.25.10.10">
    <property type="entry name" value="Leucine-rich Repeat Variant"/>
    <property type="match status" value="1"/>
</dbReference>
<evidence type="ECO:0000256" key="6">
    <source>
        <dbReference type="SAM" id="MobiDB-lite"/>
    </source>
</evidence>
<protein>
    <recommendedName>
        <fullName evidence="2">Armadillo segment polarity protein</fullName>
    </recommendedName>
</protein>
<feature type="repeat" description="ARM" evidence="5">
    <location>
        <begin position="355"/>
        <end position="398"/>
    </location>
</feature>
<dbReference type="EnsemblMetazoa" id="XM_022807850">
    <property type="protein sequence ID" value="XP_022663585"/>
    <property type="gene ID" value="LOC111251353"/>
</dbReference>
<feature type="region of interest" description="Disordered" evidence="6">
    <location>
        <begin position="706"/>
        <end position="728"/>
    </location>
</feature>
<dbReference type="Pfam" id="PF00514">
    <property type="entry name" value="Arm"/>
    <property type="match status" value="2"/>
</dbReference>
<keyword evidence="8" id="KW-1185">Reference proteome</keyword>